<evidence type="ECO:0000256" key="6">
    <source>
        <dbReference type="RuleBase" id="RU367044"/>
    </source>
</evidence>
<dbReference type="InterPro" id="IPR010264">
    <property type="entry name" value="Self-incomp_S1"/>
</dbReference>
<reference evidence="7" key="1">
    <citation type="submission" date="2022-02" db="EMBL/GenBank/DDBJ databases">
        <authorList>
            <person name="Henning P.M."/>
            <person name="McCubbin A.G."/>
            <person name="Shore J.S."/>
        </authorList>
    </citation>
    <scope>NUCLEOTIDE SEQUENCE</scope>
    <source>
        <strain evidence="7">F60SS</strain>
        <tissue evidence="7">Leaves</tissue>
    </source>
</reference>
<dbReference type="PANTHER" id="PTHR31232">
    <property type="match status" value="1"/>
</dbReference>
<evidence type="ECO:0000313" key="7">
    <source>
        <dbReference type="EMBL" id="KAJ4826558.1"/>
    </source>
</evidence>
<dbReference type="GO" id="GO:0005576">
    <property type="term" value="C:extracellular region"/>
    <property type="evidence" value="ECO:0007669"/>
    <property type="project" value="UniProtKB-SubCell"/>
</dbReference>
<dbReference type="Pfam" id="PF05938">
    <property type="entry name" value="Self-incomp_S1"/>
    <property type="match status" value="1"/>
</dbReference>
<evidence type="ECO:0000256" key="1">
    <source>
        <dbReference type="ARBA" id="ARBA00004613"/>
    </source>
</evidence>
<dbReference type="EMBL" id="JAKUCV010006628">
    <property type="protein sequence ID" value="KAJ4826558.1"/>
    <property type="molecule type" value="Genomic_DNA"/>
</dbReference>
<evidence type="ECO:0000313" key="8">
    <source>
        <dbReference type="Proteomes" id="UP001141552"/>
    </source>
</evidence>
<evidence type="ECO:0000256" key="3">
    <source>
        <dbReference type="ARBA" id="ARBA00022471"/>
    </source>
</evidence>
<comment type="subcellular location">
    <subcellularLocation>
        <location evidence="1 6">Secreted</location>
    </subcellularLocation>
</comment>
<keyword evidence="5 6" id="KW-0732">Signal</keyword>
<dbReference type="GO" id="GO:0060320">
    <property type="term" value="P:rejection of self pollen"/>
    <property type="evidence" value="ECO:0007669"/>
    <property type="project" value="UniProtKB-KW"/>
</dbReference>
<name>A0A9Q0J311_9ROSI</name>
<sequence>MSSFTWPGRMSLCLMACIVLAIFPLLVSSSDRMAVKKIRFCSKFRVHIIDGFSSNNLPFLLHCWSKDQDLGNHTLYIGGDFNFHFGTRFWPPYTHFNCDMSWGPKNLHDVTVFDQGKVMDWCCSSGQCYWRAQDDGLYYSNDNSTYAKKYDWK</sequence>
<comment type="caution">
    <text evidence="7">The sequence shown here is derived from an EMBL/GenBank/DDBJ whole genome shotgun (WGS) entry which is preliminary data.</text>
</comment>
<organism evidence="7 8">
    <name type="scientific">Turnera subulata</name>
    <dbReference type="NCBI Taxonomy" id="218843"/>
    <lineage>
        <taxon>Eukaryota</taxon>
        <taxon>Viridiplantae</taxon>
        <taxon>Streptophyta</taxon>
        <taxon>Embryophyta</taxon>
        <taxon>Tracheophyta</taxon>
        <taxon>Spermatophyta</taxon>
        <taxon>Magnoliopsida</taxon>
        <taxon>eudicotyledons</taxon>
        <taxon>Gunneridae</taxon>
        <taxon>Pentapetalae</taxon>
        <taxon>rosids</taxon>
        <taxon>fabids</taxon>
        <taxon>Malpighiales</taxon>
        <taxon>Passifloraceae</taxon>
        <taxon>Turnera</taxon>
    </lineage>
</organism>
<feature type="chain" id="PRO_5040530953" description="S-protein homolog" evidence="6">
    <location>
        <begin position="30"/>
        <end position="153"/>
    </location>
</feature>
<protein>
    <recommendedName>
        <fullName evidence="6">S-protein homolog</fullName>
    </recommendedName>
</protein>
<proteinExistence type="inferred from homology"/>
<gene>
    <name evidence="7" type="ORF">Tsubulata_024501</name>
</gene>
<evidence type="ECO:0000256" key="5">
    <source>
        <dbReference type="ARBA" id="ARBA00022729"/>
    </source>
</evidence>
<comment type="similarity">
    <text evidence="2 6">Belongs to the plant self-incompatibility (S1) protein family.</text>
</comment>
<feature type="signal peptide" evidence="6">
    <location>
        <begin position="1"/>
        <end position="29"/>
    </location>
</feature>
<accession>A0A9Q0J311</accession>
<dbReference type="AlphaFoldDB" id="A0A9Q0J311"/>
<evidence type="ECO:0000256" key="2">
    <source>
        <dbReference type="ARBA" id="ARBA00005581"/>
    </source>
</evidence>
<dbReference type="Proteomes" id="UP001141552">
    <property type="component" value="Unassembled WGS sequence"/>
</dbReference>
<evidence type="ECO:0000256" key="4">
    <source>
        <dbReference type="ARBA" id="ARBA00022525"/>
    </source>
</evidence>
<dbReference type="OrthoDB" id="845443at2759"/>
<dbReference type="PANTHER" id="PTHR31232:SF137">
    <property type="entry name" value="S-PROTEIN HOMOLOG"/>
    <property type="match status" value="1"/>
</dbReference>
<keyword evidence="4 6" id="KW-0964">Secreted</keyword>
<reference evidence="7" key="2">
    <citation type="journal article" date="2023" name="Plants (Basel)">
        <title>Annotation of the Turnera subulata (Passifloraceae) Draft Genome Reveals the S-Locus Evolved after the Divergence of Turneroideae from Passifloroideae in a Stepwise Manner.</title>
        <authorList>
            <person name="Henning P.M."/>
            <person name="Roalson E.H."/>
            <person name="Mir W."/>
            <person name="McCubbin A.G."/>
            <person name="Shore J.S."/>
        </authorList>
    </citation>
    <scope>NUCLEOTIDE SEQUENCE</scope>
    <source>
        <strain evidence="7">F60SS</strain>
    </source>
</reference>
<keyword evidence="8" id="KW-1185">Reference proteome</keyword>
<keyword evidence="3 6" id="KW-0713">Self-incompatibility</keyword>